<dbReference type="Proteomes" id="UP001055658">
    <property type="component" value="Chromosome"/>
</dbReference>
<feature type="chain" id="PRO_5046918830" description="Phosphatidylinositol diacylglycerol-lyase" evidence="1">
    <location>
        <begin position="22"/>
        <end position="320"/>
    </location>
</feature>
<protein>
    <recommendedName>
        <fullName evidence="4">Phosphatidylinositol diacylglycerol-lyase</fullName>
    </recommendedName>
</protein>
<organism evidence="2 3">
    <name type="scientific">Microbulbifer variabilis</name>
    <dbReference type="NCBI Taxonomy" id="266805"/>
    <lineage>
        <taxon>Bacteria</taxon>
        <taxon>Pseudomonadati</taxon>
        <taxon>Pseudomonadota</taxon>
        <taxon>Gammaproteobacteria</taxon>
        <taxon>Cellvibrionales</taxon>
        <taxon>Microbulbiferaceae</taxon>
        <taxon>Microbulbifer</taxon>
    </lineage>
</organism>
<reference evidence="2" key="1">
    <citation type="submission" date="2022-02" db="EMBL/GenBank/DDBJ databases">
        <title>Coral-associated bacteria.</title>
        <authorList>
            <person name="Tang K."/>
            <person name="Wang X."/>
        </authorList>
    </citation>
    <scope>NUCLEOTIDE SEQUENCE</scope>
    <source>
        <strain evidence="2">SCSIO 43006</strain>
    </source>
</reference>
<keyword evidence="3" id="KW-1185">Reference proteome</keyword>
<sequence length="320" mass="35690">MLRIINSLSIFLLGISVSMMAAGEIDSGDAKVHRLDLQGQIDTRAPLSKTLWAGAHNAYASFQWDQGVYTDVNQWYAPEKLFHRGIRLVEYDTYPSSTFSSTPHICHMGLEEAIMCIYMVGTAATLGDGFDEITDFLEDNQDEVLFIKFEAYDSDYHQNFRNKIGEMIESRLGGYVFKPTDWGYAEGDCASLPVQTLSKQDVLDAGRNIILFTQVPRGYPHTGGNNLCDYHDESKTSKYLRNVWIGVDEMDTAGNLTSNEPLAQNSIHLTADSDGNSSATTHYKNGNFSVALDATTEYSKNDIKIYGDTVQKKHRQVTSG</sequence>
<name>A0ABY4V7H9_9GAMM</name>
<proteinExistence type="predicted"/>
<gene>
    <name evidence="2" type="ORF">MJO52_13940</name>
</gene>
<evidence type="ECO:0000313" key="2">
    <source>
        <dbReference type="EMBL" id="USD20178.1"/>
    </source>
</evidence>
<dbReference type="PROSITE" id="PS50007">
    <property type="entry name" value="PIPLC_X_DOMAIN"/>
    <property type="match status" value="1"/>
</dbReference>
<evidence type="ECO:0000313" key="3">
    <source>
        <dbReference type="Proteomes" id="UP001055658"/>
    </source>
</evidence>
<evidence type="ECO:0008006" key="4">
    <source>
        <dbReference type="Google" id="ProtNLM"/>
    </source>
</evidence>
<feature type="signal peptide" evidence="1">
    <location>
        <begin position="1"/>
        <end position="21"/>
    </location>
</feature>
<dbReference type="EMBL" id="CP092418">
    <property type="protein sequence ID" value="USD20178.1"/>
    <property type="molecule type" value="Genomic_DNA"/>
</dbReference>
<accession>A0ABY4V7H9</accession>
<dbReference type="SUPFAM" id="SSF51695">
    <property type="entry name" value="PLC-like phosphodiesterases"/>
    <property type="match status" value="1"/>
</dbReference>
<dbReference type="RefSeq" id="WP_252082317.1">
    <property type="nucleotide sequence ID" value="NZ_CP092418.1"/>
</dbReference>
<keyword evidence="1" id="KW-0732">Signal</keyword>
<evidence type="ECO:0000256" key="1">
    <source>
        <dbReference type="SAM" id="SignalP"/>
    </source>
</evidence>
<dbReference type="InterPro" id="IPR017946">
    <property type="entry name" value="PLC-like_Pdiesterase_TIM-brl"/>
</dbReference>
<dbReference type="Gene3D" id="3.20.20.190">
    <property type="entry name" value="Phosphatidylinositol (PI) phosphodiesterase"/>
    <property type="match status" value="1"/>
</dbReference>